<dbReference type="eggNOG" id="COG0666">
    <property type="taxonomic scope" value="Bacteria"/>
</dbReference>
<dbReference type="EMBL" id="CP001079">
    <property type="protein sequence ID" value="ACM49623.1"/>
    <property type="molecule type" value="Genomic_DNA"/>
</dbReference>
<dbReference type="KEGG" id="amf:AMF_792"/>
<dbReference type="Proteomes" id="UP000007307">
    <property type="component" value="Chromosome"/>
</dbReference>
<feature type="transmembrane region" description="Helical" evidence="2">
    <location>
        <begin position="17"/>
        <end position="38"/>
    </location>
</feature>
<feature type="transmembrane region" description="Helical" evidence="2">
    <location>
        <begin position="59"/>
        <end position="81"/>
    </location>
</feature>
<feature type="compositionally biased region" description="Low complexity" evidence="1">
    <location>
        <begin position="424"/>
        <end position="450"/>
    </location>
</feature>
<feature type="region of interest" description="Disordered" evidence="1">
    <location>
        <begin position="382"/>
        <end position="462"/>
    </location>
</feature>
<evidence type="ECO:0000256" key="1">
    <source>
        <dbReference type="SAM" id="MobiDB-lite"/>
    </source>
</evidence>
<name>B9KGR9_ANAMF</name>
<proteinExistence type="predicted"/>
<evidence type="ECO:0000313" key="3">
    <source>
        <dbReference type="EMBL" id="ACM49623.1"/>
    </source>
</evidence>
<reference evidence="3 4" key="1">
    <citation type="journal article" date="2009" name="BMC Genomics">
        <title>Conservation in the face of diversity: multistrain analysis of an intracellular bacterium.</title>
        <authorList>
            <person name="Dark M.J."/>
            <person name="Herndon D.R."/>
            <person name="Kappmeyer L.S."/>
            <person name="Gonzales M.P."/>
            <person name="Nordeen E."/>
            <person name="Palmer G.H."/>
            <person name="Knowles D.P. Jr."/>
            <person name="Brayton K.A."/>
        </authorList>
    </citation>
    <scope>NUCLEOTIDE SEQUENCE [LARGE SCALE GENOMIC DNA]</scope>
    <source>
        <strain evidence="3 4">Florida</strain>
    </source>
</reference>
<evidence type="ECO:0000256" key="2">
    <source>
        <dbReference type="SAM" id="Phobius"/>
    </source>
</evidence>
<organism evidence="3 4">
    <name type="scientific">Anaplasma marginale (strain Florida)</name>
    <dbReference type="NCBI Taxonomy" id="320483"/>
    <lineage>
        <taxon>Bacteria</taxon>
        <taxon>Pseudomonadati</taxon>
        <taxon>Pseudomonadota</taxon>
        <taxon>Alphaproteobacteria</taxon>
        <taxon>Rickettsiales</taxon>
        <taxon>Anaplasmataceae</taxon>
        <taxon>Anaplasma</taxon>
    </lineage>
</organism>
<keyword evidence="2" id="KW-1133">Transmembrane helix</keyword>
<protein>
    <submittedName>
        <fullName evidence="3">Uncharacterized protein</fullName>
    </submittedName>
</protein>
<feature type="compositionally biased region" description="Low complexity" evidence="1">
    <location>
        <begin position="399"/>
        <end position="415"/>
    </location>
</feature>
<evidence type="ECO:0000313" key="4">
    <source>
        <dbReference type="Proteomes" id="UP000007307"/>
    </source>
</evidence>
<sequence>MWEDICTMFRYSPVPWVAIPVELTLVLSTLAILPYGCAQEYTRWRSKSPKRPRSKFDKFARWLPIPVVSVPLWFCATVFTIPIASYGCCFGVEEVHQERRVELSPDIWMPDHGGQQAVCVITMDGNEIIGVKGLDDSTVTIKGPTRHNQHSYLVIEGTLNLEASWNTSQQLQQQVGIDISTDGKVNVASGSVQKCGAKGEKLNFDGCGIKLGNTPLEQALRSGYWKLPEQRGKSQSIPSTEHVPGSSVTVHKGYTITWDPGSGKQKTSCVITTDGDDIQFSNPSGGRTVSVSGPTGNDRSYLVVVGALNMVVSWSTSQRLQQRVGIDVTDDGRVAVASESVQKCGAKGEKLNFDGCRTKLGDVPLQTALRLGYWKRPAAGLQPRDSGLYSPLQPTPHPQSTAQSTSRTTSHAQSAPRTSPTLYTQSTSRTQSTAQSTLYTQPTSHTSSTLLPPPQPTGGPGSRLVEVFTFDHNDKLVKLESFELGSRQL</sequence>
<keyword evidence="4" id="KW-1185">Reference proteome</keyword>
<keyword evidence="2" id="KW-0472">Membrane</keyword>
<dbReference type="PATRIC" id="fig|320483.3.peg.914"/>
<gene>
    <name evidence="3" type="ordered locus">AMF_792</name>
</gene>
<accession>B9KGR9</accession>
<dbReference type="HOGENOM" id="CLU_567009_0_0_5"/>
<dbReference type="AlphaFoldDB" id="B9KGR9"/>
<keyword evidence="2" id="KW-0812">Transmembrane</keyword>